<dbReference type="AlphaFoldDB" id="A0A834SMI5"/>
<organism evidence="3 4">
    <name type="scientific">Senna tora</name>
    <dbReference type="NCBI Taxonomy" id="362788"/>
    <lineage>
        <taxon>Eukaryota</taxon>
        <taxon>Viridiplantae</taxon>
        <taxon>Streptophyta</taxon>
        <taxon>Embryophyta</taxon>
        <taxon>Tracheophyta</taxon>
        <taxon>Spermatophyta</taxon>
        <taxon>Magnoliopsida</taxon>
        <taxon>eudicotyledons</taxon>
        <taxon>Gunneridae</taxon>
        <taxon>Pentapetalae</taxon>
        <taxon>rosids</taxon>
        <taxon>fabids</taxon>
        <taxon>Fabales</taxon>
        <taxon>Fabaceae</taxon>
        <taxon>Caesalpinioideae</taxon>
        <taxon>Cassia clade</taxon>
        <taxon>Senna</taxon>
    </lineage>
</organism>
<evidence type="ECO:0000313" key="4">
    <source>
        <dbReference type="Proteomes" id="UP000634136"/>
    </source>
</evidence>
<dbReference type="SUPFAM" id="SSF53098">
    <property type="entry name" value="Ribonuclease H-like"/>
    <property type="match status" value="1"/>
</dbReference>
<evidence type="ECO:0000313" key="3">
    <source>
        <dbReference type="EMBL" id="KAF7807158.1"/>
    </source>
</evidence>
<comment type="caution">
    <text evidence="3">The sequence shown here is derived from an EMBL/GenBank/DDBJ whole genome shotgun (WGS) entry which is preliminary data.</text>
</comment>
<dbReference type="GO" id="GO:0004523">
    <property type="term" value="F:RNA-DNA hybrid ribonuclease activity"/>
    <property type="evidence" value="ECO:0007669"/>
    <property type="project" value="InterPro"/>
</dbReference>
<dbReference type="Pfam" id="PF13966">
    <property type="entry name" value="zf-RVT"/>
    <property type="match status" value="1"/>
</dbReference>
<dbReference type="InterPro" id="IPR036397">
    <property type="entry name" value="RNaseH_sf"/>
</dbReference>
<feature type="domain" description="RNase H type-1" evidence="1">
    <location>
        <begin position="239"/>
        <end position="355"/>
    </location>
</feature>
<accession>A0A834SMI5</accession>
<dbReference type="GO" id="GO:0003676">
    <property type="term" value="F:nucleic acid binding"/>
    <property type="evidence" value="ECO:0007669"/>
    <property type="project" value="InterPro"/>
</dbReference>
<dbReference type="Proteomes" id="UP000634136">
    <property type="component" value="Unassembled WGS sequence"/>
</dbReference>
<protein>
    <submittedName>
        <fullName evidence="3">Ribonuclease H</fullName>
    </submittedName>
</protein>
<dbReference type="Gene3D" id="3.30.420.10">
    <property type="entry name" value="Ribonuclease H-like superfamily/Ribonuclease H"/>
    <property type="match status" value="1"/>
</dbReference>
<dbReference type="OrthoDB" id="1000395at2759"/>
<gene>
    <name evidence="3" type="ORF">G2W53_039319</name>
</gene>
<dbReference type="InterPro" id="IPR026960">
    <property type="entry name" value="RVT-Znf"/>
</dbReference>
<dbReference type="InterPro" id="IPR012337">
    <property type="entry name" value="RNaseH-like_sf"/>
</dbReference>
<feature type="domain" description="Reverse transcriptase zinc-binding" evidence="2">
    <location>
        <begin position="76"/>
        <end position="162"/>
    </location>
</feature>
<reference evidence="3" key="1">
    <citation type="submission" date="2020-09" db="EMBL/GenBank/DDBJ databases">
        <title>Genome-Enabled Discovery of Anthraquinone Biosynthesis in Senna tora.</title>
        <authorList>
            <person name="Kang S.-H."/>
            <person name="Pandey R.P."/>
            <person name="Lee C.-M."/>
            <person name="Sim J.-S."/>
            <person name="Jeong J.-T."/>
            <person name="Choi B.-S."/>
            <person name="Jung M."/>
            <person name="Ginzburg D."/>
            <person name="Zhao K."/>
            <person name="Won S.Y."/>
            <person name="Oh T.-J."/>
            <person name="Yu Y."/>
            <person name="Kim N.-H."/>
            <person name="Lee O.R."/>
            <person name="Lee T.-H."/>
            <person name="Bashyal P."/>
            <person name="Kim T.-S."/>
            <person name="Lee W.-H."/>
            <person name="Kawkins C."/>
            <person name="Kim C.-K."/>
            <person name="Kim J.S."/>
            <person name="Ahn B.O."/>
            <person name="Rhee S.Y."/>
            <person name="Sohng J.K."/>
        </authorList>
    </citation>
    <scope>NUCLEOTIDE SEQUENCE</scope>
    <source>
        <tissue evidence="3">Leaf</tissue>
    </source>
</reference>
<sequence>MWKGISKCWPIVERNIAWNIGDGNRVLFWKDIWISDRGRLIDCVSNQPPESVVDMPVHPSGSHDCVRWRITHDGNFSIRSAYDSLSPNLNTPRPTIWSKIWKWPVHERIRSFICLITHGKILTNSHRRQRNLTDNATFPRCGRTDEKVLHVLRDCDEVAELWTRFVAPQRWNTFFSLELGDWIDWNRRIHVGNELSDNWQTIFGVACWQIWKSRNFIVFENRDSNLQDEPPDHDRVKCNVDVSYFESTRDAACGGVARDASGNFLFSFCHWIGCGEIIRAELRGIVNGLEMLWEKGFHKVMIECDSEVALELVLNGVVDTHPCSALVQRVRSLIDRHWDAELVHVFREANQAVDLMEKLSHSLAEGIHVFDSPHVGLRSILAADLNGPLVPRLCMN</sequence>
<name>A0A834SMI5_9FABA</name>
<keyword evidence="4" id="KW-1185">Reference proteome</keyword>
<dbReference type="EMBL" id="JAAIUW010000012">
    <property type="protein sequence ID" value="KAF7807158.1"/>
    <property type="molecule type" value="Genomic_DNA"/>
</dbReference>
<dbReference type="InterPro" id="IPR044730">
    <property type="entry name" value="RNase_H-like_dom_plant"/>
</dbReference>
<proteinExistence type="predicted"/>
<dbReference type="Pfam" id="PF13456">
    <property type="entry name" value="RVT_3"/>
    <property type="match status" value="1"/>
</dbReference>
<evidence type="ECO:0000259" key="2">
    <source>
        <dbReference type="Pfam" id="PF13966"/>
    </source>
</evidence>
<dbReference type="PANTHER" id="PTHR47723:SF19">
    <property type="entry name" value="POLYNUCLEOTIDYL TRANSFERASE, RIBONUCLEASE H-LIKE SUPERFAMILY PROTEIN"/>
    <property type="match status" value="1"/>
</dbReference>
<dbReference type="PANTHER" id="PTHR47723">
    <property type="entry name" value="OS05G0353850 PROTEIN"/>
    <property type="match status" value="1"/>
</dbReference>
<dbReference type="InterPro" id="IPR053151">
    <property type="entry name" value="RNase_H-like"/>
</dbReference>
<dbReference type="InterPro" id="IPR002156">
    <property type="entry name" value="RNaseH_domain"/>
</dbReference>
<evidence type="ECO:0000259" key="1">
    <source>
        <dbReference type="Pfam" id="PF13456"/>
    </source>
</evidence>
<dbReference type="CDD" id="cd06222">
    <property type="entry name" value="RNase_H_like"/>
    <property type="match status" value="1"/>
</dbReference>